<dbReference type="Gene3D" id="1.25.40.420">
    <property type="match status" value="2"/>
</dbReference>
<accession>C3XXN7</accession>
<dbReference type="AlphaFoldDB" id="C3XXN7"/>
<evidence type="ECO:0000256" key="1">
    <source>
        <dbReference type="ARBA" id="ARBA00022441"/>
    </source>
</evidence>
<dbReference type="PANTHER" id="PTHR24412:SF491">
    <property type="entry name" value="KELCH REPEAT AND BTB DOMAIN-CONTAINING PROTEIN 12"/>
    <property type="match status" value="1"/>
</dbReference>
<feature type="domain" description="BTB" evidence="3">
    <location>
        <begin position="510"/>
        <end position="577"/>
    </location>
</feature>
<dbReference type="Gene3D" id="3.30.710.10">
    <property type="entry name" value="Potassium Channel Kv1.1, Chain A"/>
    <property type="match status" value="2"/>
</dbReference>
<reference evidence="4" key="1">
    <citation type="journal article" date="2008" name="Nature">
        <title>The amphioxus genome and the evolution of the chordate karyotype.</title>
        <authorList>
            <consortium name="US DOE Joint Genome Institute (JGI-PGF)"/>
            <person name="Putnam N.H."/>
            <person name="Butts T."/>
            <person name="Ferrier D.E.K."/>
            <person name="Furlong R.F."/>
            <person name="Hellsten U."/>
            <person name="Kawashima T."/>
            <person name="Robinson-Rechavi M."/>
            <person name="Shoguchi E."/>
            <person name="Terry A."/>
            <person name="Yu J.-K."/>
            <person name="Benito-Gutierrez E.L."/>
            <person name="Dubchak I."/>
            <person name="Garcia-Fernandez J."/>
            <person name="Gibson-Brown J.J."/>
            <person name="Grigoriev I.V."/>
            <person name="Horton A.C."/>
            <person name="de Jong P.J."/>
            <person name="Jurka J."/>
            <person name="Kapitonov V.V."/>
            <person name="Kohara Y."/>
            <person name="Kuroki Y."/>
            <person name="Lindquist E."/>
            <person name="Lucas S."/>
            <person name="Osoegawa K."/>
            <person name="Pennacchio L.A."/>
            <person name="Salamov A.A."/>
            <person name="Satou Y."/>
            <person name="Sauka-Spengler T."/>
            <person name="Schmutz J."/>
            <person name="Shin-I T."/>
            <person name="Toyoda A."/>
            <person name="Bronner-Fraser M."/>
            <person name="Fujiyama A."/>
            <person name="Holland L.Z."/>
            <person name="Holland P.W.H."/>
            <person name="Satoh N."/>
            <person name="Rokhsar D.S."/>
        </authorList>
    </citation>
    <scope>NUCLEOTIDE SEQUENCE [LARGE SCALE GENOMIC DNA]</scope>
    <source>
        <strain evidence="4">S238N-H82</strain>
        <tissue evidence="4">Testes</tissue>
    </source>
</reference>
<dbReference type="InterPro" id="IPR011705">
    <property type="entry name" value="BACK"/>
</dbReference>
<dbReference type="PROSITE" id="PS50097">
    <property type="entry name" value="BTB"/>
    <property type="match status" value="2"/>
</dbReference>
<dbReference type="Gene3D" id="2.120.10.80">
    <property type="entry name" value="Kelch-type beta propeller"/>
    <property type="match status" value="2"/>
</dbReference>
<dbReference type="FunFam" id="1.25.40.420:FF:000001">
    <property type="entry name" value="Kelch-like family member 12"/>
    <property type="match status" value="1"/>
</dbReference>
<keyword evidence="1" id="KW-0880">Kelch repeat</keyword>
<dbReference type="InterPro" id="IPR015915">
    <property type="entry name" value="Kelch-typ_b-propeller"/>
</dbReference>
<dbReference type="InterPro" id="IPR011333">
    <property type="entry name" value="SKP1/BTB/POZ_sf"/>
</dbReference>
<dbReference type="Pfam" id="PF00651">
    <property type="entry name" value="BTB"/>
    <property type="match status" value="2"/>
</dbReference>
<dbReference type="FunFam" id="3.30.710.10:FF:000221">
    <property type="entry name" value="Uncharacterized protein"/>
    <property type="match status" value="2"/>
</dbReference>
<evidence type="ECO:0000313" key="4">
    <source>
        <dbReference type="EMBL" id="EEN67497.1"/>
    </source>
</evidence>
<dbReference type="SMART" id="SM00875">
    <property type="entry name" value="BACK"/>
    <property type="match status" value="1"/>
</dbReference>
<keyword evidence="2" id="KW-0677">Repeat</keyword>
<dbReference type="SUPFAM" id="SSF117281">
    <property type="entry name" value="Kelch motif"/>
    <property type="match status" value="2"/>
</dbReference>
<dbReference type="PANTHER" id="PTHR24412">
    <property type="entry name" value="KELCH PROTEIN"/>
    <property type="match status" value="1"/>
</dbReference>
<gene>
    <name evidence="4" type="ORF">BRAFLDRAFT_63878</name>
</gene>
<feature type="domain" description="BTB" evidence="3">
    <location>
        <begin position="41"/>
        <end position="108"/>
    </location>
</feature>
<dbReference type="Pfam" id="PF07707">
    <property type="entry name" value="BACK"/>
    <property type="match status" value="2"/>
</dbReference>
<proteinExistence type="predicted"/>
<name>C3XXN7_BRAFL</name>
<evidence type="ECO:0000256" key="2">
    <source>
        <dbReference type="ARBA" id="ARBA00022737"/>
    </source>
</evidence>
<evidence type="ECO:0000259" key="3">
    <source>
        <dbReference type="PROSITE" id="PS50097"/>
    </source>
</evidence>
<sequence length="1053" mass="121787">MAAADQEPHVSEVCPRSFQDNSYRDGFLGTVADLQKAGVLQDVVIEVEDHQFPCHRLVLSAASPYFRAMFTSGMAESRQETVVLQGLDAGMFEEILSYIYTGTVRMSLDKVQPMYQAADLLQLDYVRDTCSSYMVMSLASSTCVDMYNFADAFSVDMVLNRCRQWVCRHFAKLIVADDLSQLIHTQPAELFTGDKLWSSNEILYMNPRAGKYISCSYDCESLRSAEAITVTSNNDIYILAEEPEDPDHLHLLEYNHAGNMWERARPPSMYKPEKDTDLGLHYKYLVEADGVLYYLYVVSRRIRASVWIRKYNWQTDQWQECSRLKLREADVEYMTTLSCGPHLYFLQNTDLHRYDPDQDRWCKLTPPKVMPHLYTAAALGAEIFCADHEFTKAMVYHTESDCWQILRGWRAGPMYMDHIFTPNFFVLENQLYLLLEQFNGIYDTAEDSLIFVYDRASDAWSSRGLRATLPIKDVDKKPVSEVCPRSYQDDSYRDGFLGTVGDLQKAGVLQDVIIEVEDHRFPCHRLVLSAASPYFRAMFTSGMAESRQETVVLQGLDEDMFEEILSYIYTGTVHVSLNKVQPLYQAADLLQLDYVRDTCSSYMAMSLASSTCVDMYNFAGAFSVDIVLLRCRQWICRHFAKFVSSEEFCRLSVNQLTEIISHDELDVKEETTVWEAVVRWVQHSREDRLDHLDSILHDIRFSLLTSDDTAAILNHPLVRDDAGRTVIANVVKESSNYPRRIGMDSLEMALVFCTSSNEILYMNPRAGKYISCSYDCESLRSAEAITVTSNNDIYILAEEPEDPDHLHVLEYNHAGNMWERARPPSMYKPEKDTDLGLHYKYLVEADGVLYYLYVVSRRISASVWIRKYNWQTDQWQECSQLQLREADIEYMTILSCGPHLYFLQNTEMHRYDPDQDRWCKRTPPRMMPHFCTASAWRTEIFCAEEGFDKAMVYYTESDRWQRLRGWMDTGNSEICYTPNFFVLENQLYLLLERLNTTLDTEEDSLIFVYDRASDAWSSRGLRATLPIKDVDKVSGLLFPVARMYLPCLKGEDK</sequence>
<dbReference type="InParanoid" id="C3XXN7"/>
<dbReference type="CDD" id="cd14733">
    <property type="entry name" value="BACK"/>
    <property type="match status" value="1"/>
</dbReference>
<dbReference type="SMART" id="SM00225">
    <property type="entry name" value="BTB"/>
    <property type="match status" value="2"/>
</dbReference>
<organism>
    <name type="scientific">Branchiostoma floridae</name>
    <name type="common">Florida lancelet</name>
    <name type="synonym">Amphioxus</name>
    <dbReference type="NCBI Taxonomy" id="7739"/>
    <lineage>
        <taxon>Eukaryota</taxon>
        <taxon>Metazoa</taxon>
        <taxon>Chordata</taxon>
        <taxon>Cephalochordata</taxon>
        <taxon>Leptocardii</taxon>
        <taxon>Amphioxiformes</taxon>
        <taxon>Branchiostomatidae</taxon>
        <taxon>Branchiostoma</taxon>
    </lineage>
</organism>
<protein>
    <recommendedName>
        <fullName evidence="3">BTB domain-containing protein</fullName>
    </recommendedName>
</protein>
<dbReference type="InterPro" id="IPR000210">
    <property type="entry name" value="BTB/POZ_dom"/>
</dbReference>
<dbReference type="SUPFAM" id="SSF54695">
    <property type="entry name" value="POZ domain"/>
    <property type="match status" value="2"/>
</dbReference>
<dbReference type="EMBL" id="GG666471">
    <property type="protein sequence ID" value="EEN67497.1"/>
    <property type="molecule type" value="Genomic_DNA"/>
</dbReference>